<keyword evidence="2" id="KW-1185">Reference proteome</keyword>
<reference evidence="1 2" key="1">
    <citation type="submission" date="2018-08" db="EMBL/GenBank/DDBJ databases">
        <title>A genome reference for cultivated species of the human gut microbiota.</title>
        <authorList>
            <person name="Zou Y."/>
            <person name="Xue W."/>
            <person name="Luo G."/>
        </authorList>
    </citation>
    <scope>NUCLEOTIDE SEQUENCE [LARGE SCALE GENOMIC DNA]</scope>
    <source>
        <strain evidence="1 2">OM02-12</strain>
    </source>
</reference>
<proteinExistence type="predicted"/>
<dbReference type="AlphaFoldDB" id="A0A3E5GQH9"/>
<accession>A0A3E5GQH9</accession>
<gene>
    <name evidence="1" type="ORF">DXB12_14945</name>
</gene>
<protein>
    <submittedName>
        <fullName evidence="1">Uncharacterized protein</fullName>
    </submittedName>
</protein>
<dbReference type="EMBL" id="QSVQ01000023">
    <property type="protein sequence ID" value="RGO47183.1"/>
    <property type="molecule type" value="Genomic_DNA"/>
</dbReference>
<evidence type="ECO:0000313" key="1">
    <source>
        <dbReference type="EMBL" id="RGO47183.1"/>
    </source>
</evidence>
<dbReference type="Proteomes" id="UP000261055">
    <property type="component" value="Unassembled WGS sequence"/>
</dbReference>
<organism evidence="1 2">
    <name type="scientific">Dorea formicigenerans</name>
    <dbReference type="NCBI Taxonomy" id="39486"/>
    <lineage>
        <taxon>Bacteria</taxon>
        <taxon>Bacillati</taxon>
        <taxon>Bacillota</taxon>
        <taxon>Clostridia</taxon>
        <taxon>Lachnospirales</taxon>
        <taxon>Lachnospiraceae</taxon>
        <taxon>Dorea</taxon>
    </lineage>
</organism>
<comment type="caution">
    <text evidence="1">The sequence shown here is derived from an EMBL/GenBank/DDBJ whole genome shotgun (WGS) entry which is preliminary data.</text>
</comment>
<sequence length="59" mass="7130">MDYWLGLYKKHTKKAQIKKKICAFFLCKKCVKKQIVQKHSTIPKRDRLEKPKIPTKKEK</sequence>
<name>A0A3E5GQH9_9FIRM</name>
<evidence type="ECO:0000313" key="2">
    <source>
        <dbReference type="Proteomes" id="UP000261055"/>
    </source>
</evidence>